<name>A0A2G5TR77_9PELO</name>
<dbReference type="EMBL" id="PDUG01000005">
    <property type="protein sequence ID" value="PIC29742.1"/>
    <property type="molecule type" value="Genomic_DNA"/>
</dbReference>
<evidence type="ECO:0000313" key="2">
    <source>
        <dbReference type="EMBL" id="PIC29742.1"/>
    </source>
</evidence>
<dbReference type="Pfam" id="PF00646">
    <property type="entry name" value="F-box"/>
    <property type="match status" value="1"/>
</dbReference>
<dbReference type="InterPro" id="IPR002900">
    <property type="entry name" value="DUF38/FTH_CAE_spp"/>
</dbReference>
<dbReference type="InterPro" id="IPR040161">
    <property type="entry name" value="FB224"/>
</dbReference>
<gene>
    <name evidence="2" type="primary">Cnig_chr_V.g21236</name>
    <name evidence="2" type="ORF">B9Z55_021236</name>
</gene>
<feature type="domain" description="F-box" evidence="1">
    <location>
        <begin position="1"/>
        <end position="54"/>
    </location>
</feature>
<protein>
    <recommendedName>
        <fullName evidence="1">F-box domain-containing protein</fullName>
    </recommendedName>
</protein>
<dbReference type="Proteomes" id="UP000230233">
    <property type="component" value="Chromosome V"/>
</dbReference>
<evidence type="ECO:0000313" key="3">
    <source>
        <dbReference type="Proteomes" id="UP000230233"/>
    </source>
</evidence>
<dbReference type="Pfam" id="PF01827">
    <property type="entry name" value="FTH"/>
    <property type="match status" value="1"/>
</dbReference>
<dbReference type="AlphaFoldDB" id="A0A2G5TR77"/>
<keyword evidence="3" id="KW-1185">Reference proteome</keyword>
<dbReference type="PANTHER" id="PTHR23015:SF4">
    <property type="entry name" value="DUF38 DOMAIN-CONTAINING PROTEIN-RELATED"/>
    <property type="match status" value="1"/>
</dbReference>
<dbReference type="InterPro" id="IPR001810">
    <property type="entry name" value="F-box_dom"/>
</dbReference>
<accession>A0A2G5TR77</accession>
<dbReference type="PROSITE" id="PS50181">
    <property type="entry name" value="FBOX"/>
    <property type="match status" value="1"/>
</dbReference>
<sequence>MTSILEMPELVLDKIIGFSQFKAVLTLRQVCRDFRNFIDDLSDSKLPDSKFRRIEIYSEKDDKIIFVFVDSDNSYSRFAYSEMENSRSLYQKTTDLGSSNIVDVAIRDLELILKFQKSKLEDFSFNLNDFEVPNEVQLIHDLSAKLSNMFNISGQRIKTSQFNMGAYHPSHAIQILQLIDPQPLKIFSLESLNDQVEFDIDEIAKTEHWKKAEDICCDFHVSNLNLEDICHCSNLIIRIPSISAKELNFLRKAYIGEFQEVVV</sequence>
<dbReference type="GO" id="GO:0045087">
    <property type="term" value="P:innate immune response"/>
    <property type="evidence" value="ECO:0007669"/>
    <property type="project" value="TreeGrafter"/>
</dbReference>
<evidence type="ECO:0000259" key="1">
    <source>
        <dbReference type="PROSITE" id="PS50181"/>
    </source>
</evidence>
<organism evidence="2 3">
    <name type="scientific">Caenorhabditis nigoni</name>
    <dbReference type="NCBI Taxonomy" id="1611254"/>
    <lineage>
        <taxon>Eukaryota</taxon>
        <taxon>Metazoa</taxon>
        <taxon>Ecdysozoa</taxon>
        <taxon>Nematoda</taxon>
        <taxon>Chromadorea</taxon>
        <taxon>Rhabditida</taxon>
        <taxon>Rhabditina</taxon>
        <taxon>Rhabditomorpha</taxon>
        <taxon>Rhabditoidea</taxon>
        <taxon>Rhabditidae</taxon>
        <taxon>Peloderinae</taxon>
        <taxon>Caenorhabditis</taxon>
    </lineage>
</organism>
<reference evidence="3" key="1">
    <citation type="submission" date="2017-10" db="EMBL/GenBank/DDBJ databases">
        <title>Rapid genome shrinkage in a self-fertile nematode reveals novel sperm competition proteins.</title>
        <authorList>
            <person name="Yin D."/>
            <person name="Schwarz E.M."/>
            <person name="Thomas C.G."/>
            <person name="Felde R.L."/>
            <person name="Korf I.F."/>
            <person name="Cutter A.D."/>
            <person name="Schartner C.M."/>
            <person name="Ralston E.J."/>
            <person name="Meyer B.J."/>
            <person name="Haag E.S."/>
        </authorList>
    </citation>
    <scope>NUCLEOTIDE SEQUENCE [LARGE SCALE GENOMIC DNA]</scope>
    <source>
        <strain evidence="3">JU1422</strain>
    </source>
</reference>
<dbReference type="PANTHER" id="PTHR23015">
    <property type="entry name" value="UNCHARACTERIZED C.ELEGANS PROTEIN"/>
    <property type="match status" value="1"/>
</dbReference>
<comment type="caution">
    <text evidence="2">The sequence shown here is derived from an EMBL/GenBank/DDBJ whole genome shotgun (WGS) entry which is preliminary data.</text>
</comment>
<proteinExistence type="predicted"/>